<dbReference type="AlphaFoldDB" id="A0A2W5TFT1"/>
<organism evidence="1 2">
    <name type="scientific">Archangium gephyra</name>
    <dbReference type="NCBI Taxonomy" id="48"/>
    <lineage>
        <taxon>Bacteria</taxon>
        <taxon>Pseudomonadati</taxon>
        <taxon>Myxococcota</taxon>
        <taxon>Myxococcia</taxon>
        <taxon>Myxococcales</taxon>
        <taxon>Cystobacterineae</taxon>
        <taxon>Archangiaceae</taxon>
        <taxon>Archangium</taxon>
    </lineage>
</organism>
<gene>
    <name evidence="1" type="ORF">DI536_14455</name>
</gene>
<sequence length="667" mass="69708">MGLLVALTPGCQKKCGPENCAGCCTDKAECVGTTTDAQCGTAGALCTACGSDQTCNSGACEAKTVDPVDSGVPDAGPPPCVSDFDCSEGKICGSTGICEQGKACTQNYECQELNDPNDRCYRYGIGCLCDTRQDDGGIGPGVCRVRKTPCTECLADIECGTDPNIFGAPDGVGTGRCRALPDDMSGKKYCRYQQIGQCQCGNINDGEGYCVPQTNSCESIGCNVDPDCPSGAVCSVNRPDAGPNSCGGVCVPRCRWDFSIKDNVAPGCPPGQTCWVDQKNLNPDSLYYGAGRCKPACAGDSECQLSAGNPFGGPDLVCKAEKLLDGTDSAKRCRARGECMDSLECPELPSGQPYLGYCDRGTFACKDDCRPGVDPVTALPYKDCRNPYACTADGGINYCRLETCKEQGGALIACARGEYCCGEDKNFDNIQDACPPVAEQNAAGCYKAPTPPFCTPCGVGANLNDPMAAAAADAECLALMPPSYVTCANGSRMPNCSPLAPKCVYAGDKMQQGDGVNVCAVPSINDIGTVPLRYGDTRKDSIACPVGYIARDVRPQPNPNQDIGYCQTNADCAPRQADGGFDPDGGFCEIDQTLRKEDGGFYMACRCEPGTLGTQCPNGDGFPTGTQSSFCKAALPGTRSYCVETVLCGAQNTQVYYAPTDNFGCGL</sequence>
<comment type="caution">
    <text evidence="1">The sequence shown here is derived from an EMBL/GenBank/DDBJ whole genome shotgun (WGS) entry which is preliminary data.</text>
</comment>
<protein>
    <submittedName>
        <fullName evidence="1">Uncharacterized protein</fullName>
    </submittedName>
</protein>
<dbReference type="Proteomes" id="UP000249061">
    <property type="component" value="Unassembled WGS sequence"/>
</dbReference>
<proteinExistence type="predicted"/>
<evidence type="ECO:0000313" key="1">
    <source>
        <dbReference type="EMBL" id="PZR12767.1"/>
    </source>
</evidence>
<reference evidence="1 2" key="1">
    <citation type="submission" date="2017-08" db="EMBL/GenBank/DDBJ databases">
        <title>Infants hospitalized years apart are colonized by the same room-sourced microbial strains.</title>
        <authorList>
            <person name="Brooks B."/>
            <person name="Olm M.R."/>
            <person name="Firek B.A."/>
            <person name="Baker R."/>
            <person name="Thomas B.C."/>
            <person name="Morowitz M.J."/>
            <person name="Banfield J.F."/>
        </authorList>
    </citation>
    <scope>NUCLEOTIDE SEQUENCE [LARGE SCALE GENOMIC DNA]</scope>
    <source>
        <strain evidence="1">S2_003_000_R2_14</strain>
    </source>
</reference>
<name>A0A2W5TFT1_9BACT</name>
<accession>A0A2W5TFT1</accession>
<dbReference type="EMBL" id="QFQP01000011">
    <property type="protein sequence ID" value="PZR12767.1"/>
    <property type="molecule type" value="Genomic_DNA"/>
</dbReference>
<evidence type="ECO:0000313" key="2">
    <source>
        <dbReference type="Proteomes" id="UP000249061"/>
    </source>
</evidence>